<dbReference type="RefSeq" id="WP_337092903.1">
    <property type="nucleotide sequence ID" value="NZ_JAPYKO010000005.1"/>
</dbReference>
<evidence type="ECO:0000313" key="5">
    <source>
        <dbReference type="Proteomes" id="UP001366503"/>
    </source>
</evidence>
<evidence type="ECO:0000256" key="2">
    <source>
        <dbReference type="ARBA" id="ARBA00023235"/>
    </source>
</evidence>
<keyword evidence="5" id="KW-1185">Reference proteome</keyword>
<reference evidence="4 5" key="1">
    <citation type="submission" date="2022-12" db="EMBL/GenBank/DDBJ databases">
        <authorList>
            <person name="Muema E."/>
        </authorList>
    </citation>
    <scope>NUCLEOTIDE SEQUENCE [LARGE SCALE GENOMIC DNA]</scope>
    <source>
        <strain evidence="5">1330</strain>
    </source>
</reference>
<dbReference type="PANTHER" id="PTHR31690:SF4">
    <property type="entry name" value="FUCOSE MUTAROTASE"/>
    <property type="match status" value="1"/>
</dbReference>
<comment type="catalytic activity">
    <reaction evidence="1">
        <text>beta-D-ribopyranose = beta-D-ribofuranose</text>
        <dbReference type="Rhea" id="RHEA:25432"/>
        <dbReference type="ChEBI" id="CHEBI:27476"/>
        <dbReference type="ChEBI" id="CHEBI:47002"/>
        <dbReference type="EC" id="5.4.99.62"/>
    </reaction>
</comment>
<evidence type="ECO:0000256" key="1">
    <source>
        <dbReference type="ARBA" id="ARBA00000223"/>
    </source>
</evidence>
<keyword evidence="2" id="KW-0413">Isomerase</keyword>
<evidence type="ECO:0008006" key="6">
    <source>
        <dbReference type="Google" id="ProtNLM"/>
    </source>
</evidence>
<name>A0ABU8KBP8_9HYPH</name>
<evidence type="ECO:0000256" key="3">
    <source>
        <dbReference type="ARBA" id="ARBA00036324"/>
    </source>
</evidence>
<evidence type="ECO:0000313" key="4">
    <source>
        <dbReference type="EMBL" id="MEI9402535.1"/>
    </source>
</evidence>
<dbReference type="InterPro" id="IPR050443">
    <property type="entry name" value="RbsD/FucU_mutarotase"/>
</dbReference>
<dbReference type="Proteomes" id="UP001366503">
    <property type="component" value="Unassembled WGS sequence"/>
</dbReference>
<dbReference type="SUPFAM" id="SSF102546">
    <property type="entry name" value="RbsD-like"/>
    <property type="match status" value="1"/>
</dbReference>
<protein>
    <recommendedName>
        <fullName evidence="6">D-ribose pyranase</fullName>
    </recommendedName>
</protein>
<dbReference type="InterPro" id="IPR023750">
    <property type="entry name" value="RbsD-like_sf"/>
</dbReference>
<dbReference type="Pfam" id="PF05025">
    <property type="entry name" value="RbsD_FucU"/>
    <property type="match status" value="1"/>
</dbReference>
<comment type="catalytic activity">
    <reaction evidence="3">
        <text>alpha-L-fucose = beta-L-fucose</text>
        <dbReference type="Rhea" id="RHEA:25580"/>
        <dbReference type="ChEBI" id="CHEBI:42548"/>
        <dbReference type="ChEBI" id="CHEBI:42589"/>
        <dbReference type="EC" id="5.1.3.29"/>
    </reaction>
</comment>
<comment type="caution">
    <text evidence="4">The sequence shown here is derived from an EMBL/GenBank/DDBJ whole genome shotgun (WGS) entry which is preliminary data.</text>
</comment>
<dbReference type="InterPro" id="IPR007721">
    <property type="entry name" value="RbsD_FucU"/>
</dbReference>
<dbReference type="EMBL" id="JAPYKO010000005">
    <property type="protein sequence ID" value="MEI9402535.1"/>
    <property type="molecule type" value="Genomic_DNA"/>
</dbReference>
<gene>
    <name evidence="4" type="ORF">O7A05_10235</name>
</gene>
<proteinExistence type="predicted"/>
<organism evidence="4 5">
    <name type="scientific">Mesorhizobium argentiipisi</name>
    <dbReference type="NCBI Taxonomy" id="3015175"/>
    <lineage>
        <taxon>Bacteria</taxon>
        <taxon>Pseudomonadati</taxon>
        <taxon>Pseudomonadota</taxon>
        <taxon>Alphaproteobacteria</taxon>
        <taxon>Hyphomicrobiales</taxon>
        <taxon>Phyllobacteriaceae</taxon>
        <taxon>Mesorhizobium</taxon>
    </lineage>
</organism>
<dbReference type="Gene3D" id="3.40.1650.10">
    <property type="entry name" value="RbsD-like domain"/>
    <property type="match status" value="1"/>
</dbReference>
<sequence>MLYGIDPLVGPDLLHALRSMGHGDEVAIVDANFPAASFAQRLIHLESADAIRVVDAILRLMPLDRDVTFAASVMQVIDQPETSLPIYDEFKRTIAAHQEGIQMATLERSAFYERARACFAVIATGELRAYGNLILSKGVIETEGV</sequence>
<accession>A0ABU8KBP8</accession>
<dbReference type="PANTHER" id="PTHR31690">
    <property type="entry name" value="FUCOSE MUTAROTASE"/>
    <property type="match status" value="1"/>
</dbReference>